<evidence type="ECO:0000256" key="1">
    <source>
        <dbReference type="SAM" id="SignalP"/>
    </source>
</evidence>
<protein>
    <recommendedName>
        <fullName evidence="4">Serine protease</fullName>
    </recommendedName>
</protein>
<gene>
    <name evidence="2" type="ORF">JI742_01965</name>
</gene>
<reference evidence="2 3" key="1">
    <citation type="submission" date="2021-01" db="EMBL/GenBank/DDBJ databases">
        <title>Piscinibacter sp. Jin2 Genome sequencing and assembly.</title>
        <authorList>
            <person name="Kim I."/>
        </authorList>
    </citation>
    <scope>NUCLEOTIDE SEQUENCE [LARGE SCALE GENOMIC DNA]</scope>
    <source>
        <strain evidence="2 3">Jin2</strain>
    </source>
</reference>
<dbReference type="AlphaFoldDB" id="A0A9X0XCV9"/>
<accession>A0A9X0XCV9</accession>
<keyword evidence="3" id="KW-1185">Reference proteome</keyword>
<evidence type="ECO:0000313" key="3">
    <source>
        <dbReference type="Proteomes" id="UP000643207"/>
    </source>
</evidence>
<organism evidence="2 3">
    <name type="scientific">Aquariibacter lacus</name>
    <dbReference type="NCBI Taxonomy" id="2801332"/>
    <lineage>
        <taxon>Bacteria</taxon>
        <taxon>Pseudomonadati</taxon>
        <taxon>Pseudomonadota</taxon>
        <taxon>Betaproteobacteria</taxon>
        <taxon>Burkholderiales</taxon>
        <taxon>Sphaerotilaceae</taxon>
        <taxon>Aquariibacter</taxon>
    </lineage>
</organism>
<dbReference type="EMBL" id="JAERRA010000001">
    <property type="protein sequence ID" value="MBL0718643.1"/>
    <property type="molecule type" value="Genomic_DNA"/>
</dbReference>
<dbReference type="SUPFAM" id="SSF50494">
    <property type="entry name" value="Trypsin-like serine proteases"/>
    <property type="match status" value="1"/>
</dbReference>
<evidence type="ECO:0000313" key="2">
    <source>
        <dbReference type="EMBL" id="MBL0718643.1"/>
    </source>
</evidence>
<dbReference type="InterPro" id="IPR009003">
    <property type="entry name" value="Peptidase_S1_PA"/>
</dbReference>
<keyword evidence="1" id="KW-0732">Signal</keyword>
<feature type="signal peptide" evidence="1">
    <location>
        <begin position="1"/>
        <end position="36"/>
    </location>
</feature>
<dbReference type="RefSeq" id="WP_201823519.1">
    <property type="nucleotide sequence ID" value="NZ_JAERRA010000001.1"/>
</dbReference>
<proteinExistence type="predicted"/>
<comment type="caution">
    <text evidence="2">The sequence shown here is derived from an EMBL/GenBank/DDBJ whole genome shotgun (WGS) entry which is preliminary data.</text>
</comment>
<dbReference type="Proteomes" id="UP000643207">
    <property type="component" value="Unassembled WGS sequence"/>
</dbReference>
<feature type="chain" id="PRO_5040990294" description="Serine protease" evidence="1">
    <location>
        <begin position="37"/>
        <end position="321"/>
    </location>
</feature>
<evidence type="ECO:0008006" key="4">
    <source>
        <dbReference type="Google" id="ProtNLM"/>
    </source>
</evidence>
<sequence>MRAHPARKSPPVRRRTGAAIASLLAALLLGAGAVQAQSPAPPAQAAPPDPVLPAVREAVAALFQVQGASLDGRPINDLLSTGFLWPQAECPGRYGLTVRHGVNAATPGTDGDPVFSFDSPLGARVRWQMARREGQPPARGEARVIAVGQIMGSHQDWALLRLDTAQPGRALPPERLAGQAPRKGQPLRLLGLPADVAKPGPEPRAVLEAPCATGEHDAPFGGWRSTCRGAAGQSGGPLLYGPLRQAQAADRPVADPDDPAQWRVGGMVVSRREAPGGPRAVFLSLHSVRDTLEAAIAADRVQQDCRIDDPAPARADPPAPP</sequence>
<name>A0A9X0XCV9_9BURK</name>